<name>A0A5S9ILA9_UABAM</name>
<evidence type="ECO:0000313" key="12">
    <source>
        <dbReference type="Proteomes" id="UP000326354"/>
    </source>
</evidence>
<evidence type="ECO:0000259" key="10">
    <source>
        <dbReference type="Pfam" id="PF22148"/>
    </source>
</evidence>
<dbReference type="CDD" id="cd07473">
    <property type="entry name" value="Peptidases_S8_Subtilisin_like"/>
    <property type="match status" value="1"/>
</dbReference>
<evidence type="ECO:0000256" key="3">
    <source>
        <dbReference type="ARBA" id="ARBA00022801"/>
    </source>
</evidence>
<evidence type="ECO:0000256" key="6">
    <source>
        <dbReference type="PROSITE-ProRule" id="PRU01240"/>
    </source>
</evidence>
<keyword evidence="8" id="KW-0732">Signal</keyword>
<accession>A0A5S9ILA9</accession>
<dbReference type="PRINTS" id="PR00723">
    <property type="entry name" value="SUBTILISIN"/>
</dbReference>
<dbReference type="InterPro" id="IPR000209">
    <property type="entry name" value="Peptidase_S8/S53_dom"/>
</dbReference>
<dbReference type="PROSITE" id="PS00137">
    <property type="entry name" value="SUBTILASE_HIS"/>
    <property type="match status" value="1"/>
</dbReference>
<dbReference type="OrthoDB" id="252653at2"/>
<dbReference type="InterPro" id="IPR054399">
    <property type="entry name" value="Fervidolysin-like_N_prodom"/>
</dbReference>
<dbReference type="InterPro" id="IPR036852">
    <property type="entry name" value="Peptidase_S8/S53_dom_sf"/>
</dbReference>
<dbReference type="GO" id="GO:0006508">
    <property type="term" value="P:proteolysis"/>
    <property type="evidence" value="ECO:0007669"/>
    <property type="project" value="UniProtKB-KW"/>
</dbReference>
<sequence length="432" mass="45695">MKKLFILALVTLCASCLMAEGLSVQQQVDNMMFQAPYVQGEIIVKYKEGALVAMDVNTSSMNDLGNNTFCMKLRGDMKKALTGLLSNPEVQYAEPNYLYKTMATPNDPKFGQLWGMQKINAPAAWNTKAKGDKVIVAVIDTGVNYKHADLKDNMWVNEAEANGKPGVDDDGNGYVDDIHGMNGINDSGDPLDDQSHGSHCSGTIAGVGNNGVGVTGVCWEAQVMGCKFLSASGSGSSEDAIKCINYAVANGAKVLSNSWGGGGFSMGLYDAIKNARDKGVLFVAACGNSYSGTLSLPAGYCQDQNYNGKTYPGLSNVLAVAASDENDKKASFSQYSKDAAKSGDMVAAPGTNILSTVLGQNYASYNGTSMATPHVAGAATLIWSSNPNLTAADVKKILFDSGDTLEWGSSWSGTYNVQRLNLDSALKQAQNR</sequence>
<evidence type="ECO:0000256" key="1">
    <source>
        <dbReference type="ARBA" id="ARBA00011073"/>
    </source>
</evidence>
<feature type="signal peptide" evidence="8">
    <location>
        <begin position="1"/>
        <end position="19"/>
    </location>
</feature>
<feature type="active site" description="Charge relay system" evidence="5 6">
    <location>
        <position position="140"/>
    </location>
</feature>
<dbReference type="InterPro" id="IPR023827">
    <property type="entry name" value="Peptidase_S8_Asp-AS"/>
</dbReference>
<dbReference type="InterPro" id="IPR022398">
    <property type="entry name" value="Peptidase_S8_His-AS"/>
</dbReference>
<dbReference type="PROSITE" id="PS00138">
    <property type="entry name" value="SUBTILASE_SER"/>
    <property type="match status" value="1"/>
</dbReference>
<dbReference type="PANTHER" id="PTHR43806">
    <property type="entry name" value="PEPTIDASE S8"/>
    <property type="match status" value="1"/>
</dbReference>
<evidence type="ECO:0000313" key="11">
    <source>
        <dbReference type="EMBL" id="BBM83988.1"/>
    </source>
</evidence>
<gene>
    <name evidence="11" type="ORF">UABAM_02343</name>
</gene>
<evidence type="ECO:0000256" key="8">
    <source>
        <dbReference type="SAM" id="SignalP"/>
    </source>
</evidence>
<evidence type="ECO:0000256" key="4">
    <source>
        <dbReference type="ARBA" id="ARBA00022825"/>
    </source>
</evidence>
<dbReference type="InterPro" id="IPR015500">
    <property type="entry name" value="Peptidase_S8_subtilisin-rel"/>
</dbReference>
<dbReference type="InterPro" id="IPR023828">
    <property type="entry name" value="Peptidase_S8_Ser-AS"/>
</dbReference>
<dbReference type="Proteomes" id="UP000326354">
    <property type="component" value="Chromosome"/>
</dbReference>
<reference evidence="11 12" key="1">
    <citation type="submission" date="2019-08" db="EMBL/GenBank/DDBJ databases">
        <title>Complete genome sequence of Candidatus Uab amorphum.</title>
        <authorList>
            <person name="Shiratori T."/>
            <person name="Suzuki S."/>
            <person name="Kakizawa Y."/>
            <person name="Ishida K."/>
        </authorList>
    </citation>
    <scope>NUCLEOTIDE SEQUENCE [LARGE SCALE GENOMIC DNA]</scope>
    <source>
        <strain evidence="11 12">SRT547</strain>
    </source>
</reference>
<dbReference type="KEGG" id="uam:UABAM_02343"/>
<feature type="active site" description="Charge relay system" evidence="5 6">
    <location>
        <position position="369"/>
    </location>
</feature>
<dbReference type="RefSeq" id="WP_151968169.1">
    <property type="nucleotide sequence ID" value="NZ_AP019860.1"/>
</dbReference>
<feature type="active site" description="Charge relay system" evidence="5 6">
    <location>
        <position position="196"/>
    </location>
</feature>
<feature type="chain" id="PRO_5024933955" evidence="8">
    <location>
        <begin position="20"/>
        <end position="432"/>
    </location>
</feature>
<dbReference type="PROSITE" id="PS51892">
    <property type="entry name" value="SUBTILASE"/>
    <property type="match status" value="1"/>
</dbReference>
<dbReference type="Gene3D" id="3.40.50.200">
    <property type="entry name" value="Peptidase S8/S53 domain"/>
    <property type="match status" value="1"/>
</dbReference>
<dbReference type="Pfam" id="PF00082">
    <property type="entry name" value="Peptidase_S8"/>
    <property type="match status" value="1"/>
</dbReference>
<dbReference type="EMBL" id="AP019860">
    <property type="protein sequence ID" value="BBM83988.1"/>
    <property type="molecule type" value="Genomic_DNA"/>
</dbReference>
<keyword evidence="3 6" id="KW-0378">Hydrolase</keyword>
<protein>
    <submittedName>
        <fullName evidence="11">Collagenolytic serine protease</fullName>
    </submittedName>
</protein>
<dbReference type="SUPFAM" id="SSF52743">
    <property type="entry name" value="Subtilisin-like"/>
    <property type="match status" value="1"/>
</dbReference>
<evidence type="ECO:0000259" key="9">
    <source>
        <dbReference type="Pfam" id="PF00082"/>
    </source>
</evidence>
<evidence type="ECO:0000256" key="2">
    <source>
        <dbReference type="ARBA" id="ARBA00022670"/>
    </source>
</evidence>
<keyword evidence="4 6" id="KW-0720">Serine protease</keyword>
<feature type="domain" description="Peptidase S8/S53" evidence="9">
    <location>
        <begin position="131"/>
        <end position="401"/>
    </location>
</feature>
<dbReference type="Pfam" id="PF22148">
    <property type="entry name" value="Fervidolysin_NPro-like"/>
    <property type="match status" value="1"/>
</dbReference>
<organism evidence="11 12">
    <name type="scientific">Uabimicrobium amorphum</name>
    <dbReference type="NCBI Taxonomy" id="2596890"/>
    <lineage>
        <taxon>Bacteria</taxon>
        <taxon>Pseudomonadati</taxon>
        <taxon>Planctomycetota</taxon>
        <taxon>Candidatus Uabimicrobiia</taxon>
        <taxon>Candidatus Uabimicrobiales</taxon>
        <taxon>Candidatus Uabimicrobiaceae</taxon>
        <taxon>Candidatus Uabimicrobium</taxon>
    </lineage>
</organism>
<dbReference type="InterPro" id="IPR034204">
    <property type="entry name" value="PfSUB1-like_cat_dom"/>
</dbReference>
<dbReference type="PANTHER" id="PTHR43806:SF11">
    <property type="entry name" value="CEREVISIN-RELATED"/>
    <property type="match status" value="1"/>
</dbReference>
<dbReference type="GO" id="GO:0004252">
    <property type="term" value="F:serine-type endopeptidase activity"/>
    <property type="evidence" value="ECO:0007669"/>
    <property type="project" value="UniProtKB-UniRule"/>
</dbReference>
<evidence type="ECO:0000256" key="7">
    <source>
        <dbReference type="RuleBase" id="RU003355"/>
    </source>
</evidence>
<feature type="domain" description="Fervidolysin-like N-terminal prodomain" evidence="10">
    <location>
        <begin position="34"/>
        <end position="96"/>
    </location>
</feature>
<keyword evidence="12" id="KW-1185">Reference proteome</keyword>
<dbReference type="InterPro" id="IPR050131">
    <property type="entry name" value="Peptidase_S8_subtilisin-like"/>
</dbReference>
<dbReference type="AlphaFoldDB" id="A0A5S9ILA9"/>
<keyword evidence="2 6" id="KW-0645">Protease</keyword>
<comment type="similarity">
    <text evidence="1 6 7">Belongs to the peptidase S8 family.</text>
</comment>
<evidence type="ECO:0000256" key="5">
    <source>
        <dbReference type="PIRSR" id="PIRSR615500-1"/>
    </source>
</evidence>
<dbReference type="PROSITE" id="PS00136">
    <property type="entry name" value="SUBTILASE_ASP"/>
    <property type="match status" value="1"/>
</dbReference>
<proteinExistence type="inferred from homology"/>